<dbReference type="Proteomes" id="UP000019276">
    <property type="component" value="Unassembled WGS sequence"/>
</dbReference>
<evidence type="ECO:0000313" key="3">
    <source>
        <dbReference type="Proteomes" id="UP000019276"/>
    </source>
</evidence>
<dbReference type="STRING" id="1328313.DS2_00055"/>
<comment type="caution">
    <text evidence="2">The sequence shown here is derived from an EMBL/GenBank/DDBJ whole genome shotgun (WGS) entry which is preliminary data.</text>
</comment>
<sequence length="91" mass="9875">MNSKVEQYIKVHSKSYTLGFLLTLFLGPLGLFYCSWIAGLILLAIAVVTASTIIVPIVCWVLSMSISFIAVGKHNDKIKATAELSLVSDSN</sequence>
<reference evidence="2 3" key="1">
    <citation type="journal article" date="2014" name="Genome Announc.">
        <title>Draft Genome Sequence of the Agar-Degrading Bacterium Catenovulum sp. Strain DS-2, Isolated from Intestines of Haliotis diversicolor.</title>
        <authorList>
            <person name="Shan D."/>
            <person name="Li X."/>
            <person name="Gu Z."/>
            <person name="Wei G."/>
            <person name="Gao Z."/>
            <person name="Shao Z."/>
        </authorList>
    </citation>
    <scope>NUCLEOTIDE SEQUENCE [LARGE SCALE GENOMIC DNA]</scope>
    <source>
        <strain evidence="2 3">DS-2</strain>
    </source>
</reference>
<feature type="transmembrane region" description="Helical" evidence="1">
    <location>
        <begin position="20"/>
        <end position="47"/>
    </location>
</feature>
<dbReference type="EMBL" id="ARZY01000001">
    <property type="protein sequence ID" value="EWH12069.1"/>
    <property type="molecule type" value="Genomic_DNA"/>
</dbReference>
<gene>
    <name evidence="2" type="ORF">DS2_00055</name>
</gene>
<dbReference type="RefSeq" id="WP_035012529.1">
    <property type="nucleotide sequence ID" value="NZ_ARZY01000001.1"/>
</dbReference>
<dbReference type="OrthoDB" id="7068792at2"/>
<name>W7QGM1_9ALTE</name>
<feature type="transmembrane region" description="Helical" evidence="1">
    <location>
        <begin position="53"/>
        <end position="71"/>
    </location>
</feature>
<keyword evidence="1" id="KW-1133">Transmembrane helix</keyword>
<protein>
    <submittedName>
        <fullName evidence="2">Uncharacterized protein</fullName>
    </submittedName>
</protein>
<evidence type="ECO:0000256" key="1">
    <source>
        <dbReference type="SAM" id="Phobius"/>
    </source>
</evidence>
<keyword evidence="1" id="KW-0812">Transmembrane</keyword>
<dbReference type="AlphaFoldDB" id="W7QGM1"/>
<proteinExistence type="predicted"/>
<accession>W7QGM1</accession>
<evidence type="ECO:0000313" key="2">
    <source>
        <dbReference type="EMBL" id="EWH12069.1"/>
    </source>
</evidence>
<keyword evidence="3" id="KW-1185">Reference proteome</keyword>
<organism evidence="2 3">
    <name type="scientific">Catenovulum agarivorans DS-2</name>
    <dbReference type="NCBI Taxonomy" id="1328313"/>
    <lineage>
        <taxon>Bacteria</taxon>
        <taxon>Pseudomonadati</taxon>
        <taxon>Pseudomonadota</taxon>
        <taxon>Gammaproteobacteria</taxon>
        <taxon>Alteromonadales</taxon>
        <taxon>Alteromonadaceae</taxon>
        <taxon>Catenovulum</taxon>
    </lineage>
</organism>
<keyword evidence="1" id="KW-0472">Membrane</keyword>